<feature type="signal peptide" evidence="1">
    <location>
        <begin position="1"/>
        <end position="17"/>
    </location>
</feature>
<evidence type="ECO:0008006" key="4">
    <source>
        <dbReference type="Google" id="ProtNLM"/>
    </source>
</evidence>
<name>A0A0D2IFV8_9EURO</name>
<keyword evidence="3" id="KW-1185">Reference proteome</keyword>
<evidence type="ECO:0000313" key="3">
    <source>
        <dbReference type="Proteomes" id="UP000053617"/>
    </source>
</evidence>
<evidence type="ECO:0000313" key="2">
    <source>
        <dbReference type="EMBL" id="KIX02151.1"/>
    </source>
</evidence>
<protein>
    <recommendedName>
        <fullName evidence="4">ABM domain-containing protein</fullName>
    </recommendedName>
</protein>
<dbReference type="EMBL" id="KN847480">
    <property type="protein sequence ID" value="KIX02151.1"/>
    <property type="molecule type" value="Genomic_DNA"/>
</dbReference>
<dbReference type="GeneID" id="25296161"/>
<dbReference type="PANTHER" id="PTHR42052">
    <property type="entry name" value="ABM DOMAIN-CONTAINING PROTEIN"/>
    <property type="match status" value="1"/>
</dbReference>
<dbReference type="Gene3D" id="3.30.70.100">
    <property type="match status" value="2"/>
</dbReference>
<gene>
    <name evidence="2" type="ORF">Z518_08090</name>
</gene>
<dbReference type="RefSeq" id="XP_013269287.1">
    <property type="nucleotide sequence ID" value="XM_013413833.1"/>
</dbReference>
<dbReference type="VEuPathDB" id="FungiDB:Z518_08090"/>
<proteinExistence type="predicted"/>
<keyword evidence="1" id="KW-0732">Signal</keyword>
<dbReference type="Proteomes" id="UP000053617">
    <property type="component" value="Unassembled WGS sequence"/>
</dbReference>
<reference evidence="2 3" key="1">
    <citation type="submission" date="2015-01" db="EMBL/GenBank/DDBJ databases">
        <title>The Genome Sequence of Rhinocladiella mackenzie CBS 650.93.</title>
        <authorList>
            <consortium name="The Broad Institute Genomics Platform"/>
            <person name="Cuomo C."/>
            <person name="de Hoog S."/>
            <person name="Gorbushina A."/>
            <person name="Stielow B."/>
            <person name="Teixiera M."/>
            <person name="Abouelleil A."/>
            <person name="Chapman S.B."/>
            <person name="Priest M."/>
            <person name="Young S.K."/>
            <person name="Wortman J."/>
            <person name="Nusbaum C."/>
            <person name="Birren B."/>
        </authorList>
    </citation>
    <scope>NUCLEOTIDE SEQUENCE [LARGE SCALE GENOMIC DNA]</scope>
    <source>
        <strain evidence="2 3">CBS 650.93</strain>
    </source>
</reference>
<dbReference type="SUPFAM" id="SSF54909">
    <property type="entry name" value="Dimeric alpha+beta barrel"/>
    <property type="match status" value="1"/>
</dbReference>
<dbReference type="InterPro" id="IPR011008">
    <property type="entry name" value="Dimeric_a/b-barrel"/>
</dbReference>
<dbReference type="HOGENOM" id="CLU_062848_1_0_1"/>
<dbReference type="AlphaFoldDB" id="A0A0D2IFV8"/>
<evidence type="ECO:0000256" key="1">
    <source>
        <dbReference type="SAM" id="SignalP"/>
    </source>
</evidence>
<dbReference type="PANTHER" id="PTHR42052:SF1">
    <property type="entry name" value="ABM DOMAIN-CONTAINING PROTEIN"/>
    <property type="match status" value="1"/>
</dbReference>
<organism evidence="2 3">
    <name type="scientific">Rhinocladiella mackenziei CBS 650.93</name>
    <dbReference type="NCBI Taxonomy" id="1442369"/>
    <lineage>
        <taxon>Eukaryota</taxon>
        <taxon>Fungi</taxon>
        <taxon>Dikarya</taxon>
        <taxon>Ascomycota</taxon>
        <taxon>Pezizomycotina</taxon>
        <taxon>Eurotiomycetes</taxon>
        <taxon>Chaetothyriomycetidae</taxon>
        <taxon>Chaetothyriales</taxon>
        <taxon>Herpotrichiellaceae</taxon>
        <taxon>Rhinocladiella</taxon>
    </lineage>
</organism>
<dbReference type="OrthoDB" id="3542212at2759"/>
<accession>A0A0D2IFV8</accession>
<sequence length="215" mass="24190">MAVTELALLRLLAGTEASSPSLLANLAKAKNVMEQASRFKFHYYHCVEDPRVIYVIGTWPSVEFHMEQFIPGQPNQEMLALLKDQVSVEWMFHSAIDQTIQPLPLGKEMVAIGRHFVKDGDKAAFEATFARNKHELESFIGGADQVVGGFRLDTGFDPSLQGERKEEFVLFTGWGSVEEHFAFARTEGFERYQQIRNHLDGADIKHAVPLGNPLK</sequence>
<feature type="chain" id="PRO_5002244133" description="ABM domain-containing protein" evidence="1">
    <location>
        <begin position="18"/>
        <end position="215"/>
    </location>
</feature>